<proteinExistence type="predicted"/>
<sequence length="122" mass="14394">MPMIKYVYDKYDDIQKISNLSDISVRRKNTKESADQSNPKKHDDETENMKQHLLLKHEILLSDEKPYANPDEKHKLQLDKMIKKATSHCAQKQAKLKRITTEWLVIDALSFSIVYKKGYQKM</sequence>
<comment type="caution">
    <text evidence="1">The sequence shown here is derived from an EMBL/GenBank/DDBJ whole genome shotgun (WGS) entry which is preliminary data.</text>
</comment>
<dbReference type="EMBL" id="CAJVPW010004550">
    <property type="protein sequence ID" value="CAG8542069.1"/>
    <property type="molecule type" value="Genomic_DNA"/>
</dbReference>
<gene>
    <name evidence="1" type="ORF">SPELUC_LOCUS4847</name>
</gene>
<organism evidence="1 2">
    <name type="scientific">Cetraspora pellucida</name>
    <dbReference type="NCBI Taxonomy" id="1433469"/>
    <lineage>
        <taxon>Eukaryota</taxon>
        <taxon>Fungi</taxon>
        <taxon>Fungi incertae sedis</taxon>
        <taxon>Mucoromycota</taxon>
        <taxon>Glomeromycotina</taxon>
        <taxon>Glomeromycetes</taxon>
        <taxon>Diversisporales</taxon>
        <taxon>Gigasporaceae</taxon>
        <taxon>Cetraspora</taxon>
    </lineage>
</organism>
<keyword evidence="2" id="KW-1185">Reference proteome</keyword>
<dbReference type="Proteomes" id="UP000789366">
    <property type="component" value="Unassembled WGS sequence"/>
</dbReference>
<reference evidence="1" key="1">
    <citation type="submission" date="2021-06" db="EMBL/GenBank/DDBJ databases">
        <authorList>
            <person name="Kallberg Y."/>
            <person name="Tangrot J."/>
            <person name="Rosling A."/>
        </authorList>
    </citation>
    <scope>NUCLEOTIDE SEQUENCE</scope>
    <source>
        <strain evidence="1">28 12/20/2015</strain>
    </source>
</reference>
<accession>A0ACA9LRT3</accession>
<name>A0ACA9LRT3_9GLOM</name>
<protein>
    <submittedName>
        <fullName evidence="1">5156_t:CDS:1</fullName>
    </submittedName>
</protein>
<evidence type="ECO:0000313" key="1">
    <source>
        <dbReference type="EMBL" id="CAG8542069.1"/>
    </source>
</evidence>
<evidence type="ECO:0000313" key="2">
    <source>
        <dbReference type="Proteomes" id="UP000789366"/>
    </source>
</evidence>